<name>A0ABP9ND76_9GAMM</name>
<gene>
    <name evidence="2" type="ORF">GCM10023211_25360</name>
</gene>
<evidence type="ECO:0000256" key="1">
    <source>
        <dbReference type="SAM" id="Phobius"/>
    </source>
</evidence>
<organism evidence="2 3">
    <name type="scientific">Orbus sasakiae</name>
    <dbReference type="NCBI Taxonomy" id="1078475"/>
    <lineage>
        <taxon>Bacteria</taxon>
        <taxon>Pseudomonadati</taxon>
        <taxon>Pseudomonadota</taxon>
        <taxon>Gammaproteobacteria</taxon>
        <taxon>Orbales</taxon>
        <taxon>Orbaceae</taxon>
        <taxon>Orbus</taxon>
    </lineage>
</organism>
<protein>
    <submittedName>
        <fullName evidence="2">Uncharacterized protein</fullName>
    </submittedName>
</protein>
<dbReference type="EMBL" id="BAABHY010000015">
    <property type="protein sequence ID" value="GAA5115023.1"/>
    <property type="molecule type" value="Genomic_DNA"/>
</dbReference>
<comment type="caution">
    <text evidence="2">The sequence shown here is derived from an EMBL/GenBank/DDBJ whole genome shotgun (WGS) entry which is preliminary data.</text>
</comment>
<sequence>MLKRLRLLLLVLIAISWFVFILPYLLVQTQWGAHYAGLMLSNYNSQYTISFERVSHSITKPYELTFENLKIQDKAQSRTYLTSQKVVIGLLKNDLLQLNRLDYLLLENGQIEVLQHNAEFNVQFLQLKNISVHYLDTAQNIEITLSNIYGGAKPWSTRLLTDRLDTQFNFTIQRAIYNQFKSESVFVQGIQKNQQLRLSNLGGNINQGFFTANLVILPNNQIDVAQLKLNNIHFQSTDNVSRINDLITDLPNTTVQLLSIINSSVSLPNLTIEKANLEAKNIRYDGQWQLDKSDLSFDAQSIVWQDELVEQPLLQWYHADDKIILEQAIALWNKGNIKLAGSWQNGLLTIDNMIAGGIRYQLPTRWYQTLDTHTLPDIFPDHIVIKQFMLMPSLLIDTDPQFPFQLSSFEAFGNDININTSQHHVNINGSMLLKADNATFNTVELNKPDLSMTLTDKNYLLTFSTLIEQGILEGQAHLFTTQQLKSLTLNAHTVDSQVLALWHLINNPLTTNKFTVELQGLLIPLSLNGVLKTNGNSYPIKDNKLTGY</sequence>
<accession>A0ABP9ND76</accession>
<feature type="transmembrane region" description="Helical" evidence="1">
    <location>
        <begin position="7"/>
        <end position="26"/>
    </location>
</feature>
<dbReference type="Proteomes" id="UP001500171">
    <property type="component" value="Unassembled WGS sequence"/>
</dbReference>
<proteinExistence type="predicted"/>
<keyword evidence="1" id="KW-0812">Transmembrane</keyword>
<dbReference type="RefSeq" id="WP_345492772.1">
    <property type="nucleotide sequence ID" value="NZ_BAABHY010000015.1"/>
</dbReference>
<keyword evidence="1" id="KW-0472">Membrane</keyword>
<evidence type="ECO:0000313" key="3">
    <source>
        <dbReference type="Proteomes" id="UP001500171"/>
    </source>
</evidence>
<keyword evidence="1" id="KW-1133">Transmembrane helix</keyword>
<keyword evidence="3" id="KW-1185">Reference proteome</keyword>
<reference evidence="3" key="1">
    <citation type="journal article" date="2019" name="Int. J. Syst. Evol. Microbiol.">
        <title>The Global Catalogue of Microorganisms (GCM) 10K type strain sequencing project: providing services to taxonomists for standard genome sequencing and annotation.</title>
        <authorList>
            <consortium name="The Broad Institute Genomics Platform"/>
            <consortium name="The Broad Institute Genome Sequencing Center for Infectious Disease"/>
            <person name="Wu L."/>
            <person name="Ma J."/>
        </authorList>
    </citation>
    <scope>NUCLEOTIDE SEQUENCE [LARGE SCALE GENOMIC DNA]</scope>
    <source>
        <strain evidence="3">JCM 18050</strain>
    </source>
</reference>
<evidence type="ECO:0000313" key="2">
    <source>
        <dbReference type="EMBL" id="GAA5115023.1"/>
    </source>
</evidence>